<dbReference type="PROSITE" id="PS00463">
    <property type="entry name" value="ZN2_CY6_FUNGAL_1"/>
    <property type="match status" value="1"/>
</dbReference>
<feature type="domain" description="Zn(2)-C6 fungal-type" evidence="7">
    <location>
        <begin position="24"/>
        <end position="55"/>
    </location>
</feature>
<dbReference type="AlphaFoldDB" id="A0A0D2IB26"/>
<name>A0A0D2IB26_9EURO</name>
<dbReference type="InterPro" id="IPR001138">
    <property type="entry name" value="Zn2Cys6_DnaBD"/>
</dbReference>
<keyword evidence="1" id="KW-0479">Metal-binding</keyword>
<gene>
    <name evidence="8" type="ORF">Z520_10066</name>
</gene>
<dbReference type="VEuPathDB" id="FungiDB:Z520_10066"/>
<dbReference type="GO" id="GO:0001080">
    <property type="term" value="P:nitrogen catabolite activation of transcription from RNA polymerase II promoter"/>
    <property type="evidence" value="ECO:0007669"/>
    <property type="project" value="TreeGrafter"/>
</dbReference>
<sequence length="852" mass="95594">MTSAAITPLSSSRSRPYRSKRARPCDLCRSRKACCRLNTAPPCGLCAKLGLNCTFEQQPSKRRSSNRVQLEGDDDSPGGQHDDTSPQSAGLPSFPGHDLARARAQVQAARDQGGIDREGQVRMGRAGSLHFPTPLERRSTAQSQAHDAVWRDEAARLNETPLLPSLAELDFEPYMPFDYWLGGDVFADLPALVEPVSPPDEGYAAEQPLTAAASQGVAASESYGIYGRRESVDVPKPGLKASENPLDSQMSYNSRLAVNSIDDKKGTNAQFFGLSGESDPYLLQHYRYDERGEFTQFKLSYRKVADDSSSAKWLSSPPPNGVPVYFKVSPDDLEGDIKEETTIRPNVSSETIRKELYDLVSIEDGCRLMDLFLKYVFPSFPAISRSQLGITPTNPTVSPSTLETMPTHLLAAIYASSLVYCPHDDYLCVSKVYHQPSATKIWRIVYEEMFREIHTPHLSLVQAMLLYLQKPRTGQSSLACDTPFHWSLMSMLMALSTSLALHLDCQAWNIPAWEKRLRRRLWWMVYVEEKWRCLLGGYPSLIHGDQWDVAELTEKDFVIDLVDDDRYRANNGDRSNRGNSWVVESGERFCHLAQLSIISEEVYSSFYTLRAARQLSYDFDASLAKAQPIRLRLKAWYAALPASLQIRKSSMLDETGFAELESNSALHFAYLTLEVLLYRALLRPMNLRRGPRLGANVNLAVAANGGHHRDGNDGDGDHSMTDDSPNSLPDVIEDNRAAAEAVIVAAEKCAKIVTYFTAGLDSQKFSAGFWYSWSRIGFATMSNLAMILLVKAPDDTHLLAAKQILQNWRRMLRFQSRSFEQMKLGLLRLEVMLWKGMDDYIMDGRGRNARRI</sequence>
<dbReference type="GO" id="GO:0008270">
    <property type="term" value="F:zinc ion binding"/>
    <property type="evidence" value="ECO:0007669"/>
    <property type="project" value="InterPro"/>
</dbReference>
<keyword evidence="4" id="KW-0804">Transcription</keyword>
<evidence type="ECO:0000256" key="4">
    <source>
        <dbReference type="ARBA" id="ARBA00023163"/>
    </source>
</evidence>
<dbReference type="PROSITE" id="PS50048">
    <property type="entry name" value="ZN2_CY6_FUNGAL_2"/>
    <property type="match status" value="1"/>
</dbReference>
<accession>A0A0D2IB26</accession>
<feature type="region of interest" description="Disordered" evidence="6">
    <location>
        <begin position="706"/>
        <end position="728"/>
    </location>
</feature>
<feature type="compositionally biased region" description="Basic and acidic residues" evidence="6">
    <location>
        <begin position="707"/>
        <end position="721"/>
    </location>
</feature>
<keyword evidence="9" id="KW-1185">Reference proteome</keyword>
<dbReference type="STRING" id="1442371.A0A0D2IB26"/>
<evidence type="ECO:0000256" key="3">
    <source>
        <dbReference type="ARBA" id="ARBA00023125"/>
    </source>
</evidence>
<dbReference type="InterPro" id="IPR007219">
    <property type="entry name" value="XnlR_reg_dom"/>
</dbReference>
<dbReference type="RefSeq" id="XP_016628479.1">
    <property type="nucleotide sequence ID" value="XM_016780560.1"/>
</dbReference>
<dbReference type="SMART" id="SM00066">
    <property type="entry name" value="GAL4"/>
    <property type="match status" value="1"/>
</dbReference>
<protein>
    <recommendedName>
        <fullName evidence="7">Zn(2)-C6 fungal-type domain-containing protein</fullName>
    </recommendedName>
</protein>
<keyword evidence="3" id="KW-0238">DNA-binding</keyword>
<dbReference type="OrthoDB" id="4143998at2759"/>
<feature type="region of interest" description="Disordered" evidence="6">
    <location>
        <begin position="57"/>
        <end position="96"/>
    </location>
</feature>
<dbReference type="GO" id="GO:0005634">
    <property type="term" value="C:nucleus"/>
    <property type="evidence" value="ECO:0007669"/>
    <property type="project" value="TreeGrafter"/>
</dbReference>
<dbReference type="EMBL" id="KN848088">
    <property type="protein sequence ID" value="KIX94356.1"/>
    <property type="molecule type" value="Genomic_DNA"/>
</dbReference>
<dbReference type="GO" id="GO:0000981">
    <property type="term" value="F:DNA-binding transcription factor activity, RNA polymerase II-specific"/>
    <property type="evidence" value="ECO:0007669"/>
    <property type="project" value="InterPro"/>
</dbReference>
<evidence type="ECO:0000259" key="7">
    <source>
        <dbReference type="PROSITE" id="PS50048"/>
    </source>
</evidence>
<dbReference type="SUPFAM" id="SSF57701">
    <property type="entry name" value="Zn2/Cys6 DNA-binding domain"/>
    <property type="match status" value="1"/>
</dbReference>
<evidence type="ECO:0000313" key="9">
    <source>
        <dbReference type="Proteomes" id="UP000053411"/>
    </source>
</evidence>
<reference evidence="8 9" key="1">
    <citation type="submission" date="2015-01" db="EMBL/GenBank/DDBJ databases">
        <title>The Genome Sequence of Fonsecaea multimorphosa CBS 102226.</title>
        <authorList>
            <consortium name="The Broad Institute Genomics Platform"/>
            <person name="Cuomo C."/>
            <person name="de Hoog S."/>
            <person name="Gorbushina A."/>
            <person name="Stielow B."/>
            <person name="Teixiera M."/>
            <person name="Abouelleil A."/>
            <person name="Chapman S.B."/>
            <person name="Priest M."/>
            <person name="Young S.K."/>
            <person name="Wortman J."/>
            <person name="Nusbaum C."/>
            <person name="Birren B."/>
        </authorList>
    </citation>
    <scope>NUCLEOTIDE SEQUENCE [LARGE SCALE GENOMIC DNA]</scope>
    <source>
        <strain evidence="8 9">CBS 102226</strain>
    </source>
</reference>
<feature type="region of interest" description="Disordered" evidence="6">
    <location>
        <begin position="1"/>
        <end position="21"/>
    </location>
</feature>
<dbReference type="InterPro" id="IPR050797">
    <property type="entry name" value="Carb_Metab_Trans_Reg"/>
</dbReference>
<dbReference type="PANTHER" id="PTHR31668">
    <property type="entry name" value="GLUCOSE TRANSPORT TRANSCRIPTION REGULATOR RGT1-RELATED-RELATED"/>
    <property type="match status" value="1"/>
</dbReference>
<dbReference type="InterPro" id="IPR036864">
    <property type="entry name" value="Zn2-C6_fun-type_DNA-bd_sf"/>
</dbReference>
<evidence type="ECO:0000256" key="2">
    <source>
        <dbReference type="ARBA" id="ARBA00023015"/>
    </source>
</evidence>
<evidence type="ECO:0000256" key="1">
    <source>
        <dbReference type="ARBA" id="ARBA00022723"/>
    </source>
</evidence>
<dbReference type="CDD" id="cd12148">
    <property type="entry name" value="fungal_TF_MHR"/>
    <property type="match status" value="1"/>
</dbReference>
<evidence type="ECO:0000256" key="6">
    <source>
        <dbReference type="SAM" id="MobiDB-lite"/>
    </source>
</evidence>
<evidence type="ECO:0000313" key="8">
    <source>
        <dbReference type="EMBL" id="KIX94356.1"/>
    </source>
</evidence>
<keyword evidence="2" id="KW-0805">Transcription regulation</keyword>
<evidence type="ECO:0000256" key="5">
    <source>
        <dbReference type="ARBA" id="ARBA00023242"/>
    </source>
</evidence>
<dbReference type="GO" id="GO:0003677">
    <property type="term" value="F:DNA binding"/>
    <property type="evidence" value="ECO:0007669"/>
    <property type="project" value="UniProtKB-KW"/>
</dbReference>
<dbReference type="Gene3D" id="4.10.240.10">
    <property type="entry name" value="Zn(2)-C6 fungal-type DNA-binding domain"/>
    <property type="match status" value="1"/>
</dbReference>
<dbReference type="GO" id="GO:0006351">
    <property type="term" value="P:DNA-templated transcription"/>
    <property type="evidence" value="ECO:0007669"/>
    <property type="project" value="InterPro"/>
</dbReference>
<organism evidence="8 9">
    <name type="scientific">Fonsecaea multimorphosa CBS 102226</name>
    <dbReference type="NCBI Taxonomy" id="1442371"/>
    <lineage>
        <taxon>Eukaryota</taxon>
        <taxon>Fungi</taxon>
        <taxon>Dikarya</taxon>
        <taxon>Ascomycota</taxon>
        <taxon>Pezizomycotina</taxon>
        <taxon>Eurotiomycetes</taxon>
        <taxon>Chaetothyriomycetidae</taxon>
        <taxon>Chaetothyriales</taxon>
        <taxon>Herpotrichiellaceae</taxon>
        <taxon>Fonsecaea</taxon>
    </lineage>
</organism>
<dbReference type="Pfam" id="PF04082">
    <property type="entry name" value="Fungal_trans"/>
    <property type="match status" value="1"/>
</dbReference>
<keyword evidence="5" id="KW-0539">Nucleus</keyword>
<dbReference type="Proteomes" id="UP000053411">
    <property type="component" value="Unassembled WGS sequence"/>
</dbReference>
<proteinExistence type="predicted"/>
<dbReference type="PANTHER" id="PTHR31668:SF4">
    <property type="entry name" value="TRANSCRIPTIONAL ACTIVATOR PROTEIN DAL81"/>
    <property type="match status" value="1"/>
</dbReference>
<dbReference type="CDD" id="cd00067">
    <property type="entry name" value="GAL4"/>
    <property type="match status" value="1"/>
</dbReference>
<dbReference type="GeneID" id="27715812"/>